<protein>
    <submittedName>
        <fullName evidence="2">Uncharacterized protein</fullName>
    </submittedName>
</protein>
<accession>A0A1E3X591</accession>
<proteinExistence type="predicted"/>
<dbReference type="AlphaFoldDB" id="A0A1E3X591"/>
<dbReference type="EMBL" id="MAYW01000177">
    <property type="protein sequence ID" value="ODS30781.1"/>
    <property type="molecule type" value="Genomic_DNA"/>
</dbReference>
<dbReference type="Proteomes" id="UP000094056">
    <property type="component" value="Unassembled WGS sequence"/>
</dbReference>
<comment type="caution">
    <text evidence="2">The sequence shown here is derived from an EMBL/GenBank/DDBJ whole genome shotgun (WGS) entry which is preliminary data.</text>
</comment>
<evidence type="ECO:0000256" key="1">
    <source>
        <dbReference type="SAM" id="Phobius"/>
    </source>
</evidence>
<sequence>MNSGIVNIHSPFGVEDTSYFFCVFYYIVSLYWEYVLSKKKKDVETVNE</sequence>
<reference evidence="2 3" key="1">
    <citation type="submission" date="2016-07" db="EMBL/GenBank/DDBJ databases">
        <title>Draft genome of Scalindua rubra, obtained from a brine-seawater interface in the Red Sea, sheds light on salt adaptation in anammox bacteria.</title>
        <authorList>
            <person name="Speth D.R."/>
            <person name="Lagkouvardos I."/>
            <person name="Wang Y."/>
            <person name="Qian P.-Y."/>
            <person name="Dutilh B.E."/>
            <person name="Jetten M.S."/>
        </authorList>
    </citation>
    <scope>NUCLEOTIDE SEQUENCE [LARGE SCALE GENOMIC DNA]</scope>
    <source>
        <strain evidence="2">BSI-1</strain>
    </source>
</reference>
<organism evidence="2 3">
    <name type="scientific">Candidatus Scalindua rubra</name>
    <dbReference type="NCBI Taxonomy" id="1872076"/>
    <lineage>
        <taxon>Bacteria</taxon>
        <taxon>Pseudomonadati</taxon>
        <taxon>Planctomycetota</taxon>
        <taxon>Candidatus Brocadiia</taxon>
        <taxon>Candidatus Brocadiales</taxon>
        <taxon>Candidatus Scalinduaceae</taxon>
        <taxon>Candidatus Scalindua</taxon>
    </lineage>
</organism>
<evidence type="ECO:0000313" key="2">
    <source>
        <dbReference type="EMBL" id="ODS30781.1"/>
    </source>
</evidence>
<keyword evidence="1" id="KW-0812">Transmembrane</keyword>
<keyword evidence="1" id="KW-1133">Transmembrane helix</keyword>
<name>A0A1E3X591_9BACT</name>
<gene>
    <name evidence="2" type="ORF">SCARUB_04106</name>
</gene>
<keyword evidence="1" id="KW-0472">Membrane</keyword>
<evidence type="ECO:0000313" key="3">
    <source>
        <dbReference type="Proteomes" id="UP000094056"/>
    </source>
</evidence>
<feature type="transmembrane region" description="Helical" evidence="1">
    <location>
        <begin position="18"/>
        <end position="36"/>
    </location>
</feature>